<dbReference type="InterPro" id="IPR021820">
    <property type="entry name" value="S-locus_recpt_kinase_C"/>
</dbReference>
<keyword evidence="1" id="KW-0808">Transferase</keyword>
<evidence type="ECO:0000313" key="8">
    <source>
        <dbReference type="Proteomes" id="UP001172457"/>
    </source>
</evidence>
<proteinExistence type="predicted"/>
<dbReference type="InterPro" id="IPR052059">
    <property type="entry name" value="CR_Ser/Thr_kinase"/>
</dbReference>
<dbReference type="GO" id="GO:0004674">
    <property type="term" value="F:protein serine/threonine kinase activity"/>
    <property type="evidence" value="ECO:0007669"/>
    <property type="project" value="InterPro"/>
</dbReference>
<dbReference type="Proteomes" id="UP001172457">
    <property type="component" value="Chromosome 2"/>
</dbReference>
<dbReference type="PANTHER" id="PTHR47973">
    <property type="entry name" value="CYSTEINE-RICH RECEPTOR-LIKE PROTEIN KINASE 3"/>
    <property type="match status" value="1"/>
</dbReference>
<dbReference type="AlphaFoldDB" id="A0AA38WJE0"/>
<keyword evidence="3" id="KW-0418">Kinase</keyword>
<keyword evidence="2" id="KW-0547">Nucleotide-binding</keyword>
<dbReference type="Pfam" id="PF11883">
    <property type="entry name" value="DUF3403"/>
    <property type="match status" value="1"/>
</dbReference>
<feature type="domain" description="S-locus receptor kinase C-terminal" evidence="6">
    <location>
        <begin position="66"/>
        <end position="109"/>
    </location>
</feature>
<evidence type="ECO:0000259" key="6">
    <source>
        <dbReference type="Pfam" id="PF11883"/>
    </source>
</evidence>
<reference evidence="7" key="1">
    <citation type="submission" date="2023-03" db="EMBL/GenBank/DDBJ databases">
        <title>Chromosome-scale reference genome and RAD-based genetic map of yellow starthistle (Centaurea solstitialis) reveal putative structural variation and QTLs associated with invader traits.</title>
        <authorList>
            <person name="Reatini B."/>
            <person name="Cang F.A."/>
            <person name="Jiang Q."/>
            <person name="Mckibben M.T.W."/>
            <person name="Barker M.S."/>
            <person name="Rieseberg L.H."/>
            <person name="Dlugosch K.M."/>
        </authorList>
    </citation>
    <scope>NUCLEOTIDE SEQUENCE</scope>
    <source>
        <strain evidence="7">CAN-66</strain>
        <tissue evidence="7">Leaf</tissue>
    </source>
</reference>
<comment type="caution">
    <text evidence="7">The sequence shown here is derived from an EMBL/GenBank/DDBJ whole genome shotgun (WGS) entry which is preliminary data.</text>
</comment>
<organism evidence="7 8">
    <name type="scientific">Centaurea solstitialis</name>
    <name type="common">yellow star-thistle</name>
    <dbReference type="NCBI Taxonomy" id="347529"/>
    <lineage>
        <taxon>Eukaryota</taxon>
        <taxon>Viridiplantae</taxon>
        <taxon>Streptophyta</taxon>
        <taxon>Embryophyta</taxon>
        <taxon>Tracheophyta</taxon>
        <taxon>Spermatophyta</taxon>
        <taxon>Magnoliopsida</taxon>
        <taxon>eudicotyledons</taxon>
        <taxon>Gunneridae</taxon>
        <taxon>Pentapetalae</taxon>
        <taxon>asterids</taxon>
        <taxon>campanulids</taxon>
        <taxon>Asterales</taxon>
        <taxon>Asteraceae</taxon>
        <taxon>Carduoideae</taxon>
        <taxon>Cardueae</taxon>
        <taxon>Centaureinae</taxon>
        <taxon>Centaurea</taxon>
    </lineage>
</organism>
<keyword evidence="4" id="KW-0067">ATP-binding</keyword>
<dbReference type="GO" id="GO:0005524">
    <property type="term" value="F:ATP binding"/>
    <property type="evidence" value="ECO:0007669"/>
    <property type="project" value="UniProtKB-KW"/>
</dbReference>
<protein>
    <recommendedName>
        <fullName evidence="6">S-locus receptor kinase C-terminal domain-containing protein</fullName>
    </recommendedName>
</protein>
<sequence length="109" mass="12341">MAFVGLQAWRLYRNAKHLALIDDMMKGTYVELEVKRAIHIGLLCVQKYPEVRPDMPLVVLMLGSEISLPEPIQPGFYMDRRPPEGGSSSSNYLESSSSNQLTVTYLQPR</sequence>
<keyword evidence="8" id="KW-1185">Reference proteome</keyword>
<dbReference type="EMBL" id="JARYMX010000002">
    <property type="protein sequence ID" value="KAJ9563182.1"/>
    <property type="molecule type" value="Genomic_DNA"/>
</dbReference>
<evidence type="ECO:0000256" key="4">
    <source>
        <dbReference type="ARBA" id="ARBA00022840"/>
    </source>
</evidence>
<name>A0AA38WJE0_9ASTR</name>
<gene>
    <name evidence="7" type="ORF">OSB04_008342</name>
</gene>
<accession>A0AA38WJE0</accession>
<evidence type="ECO:0000313" key="7">
    <source>
        <dbReference type="EMBL" id="KAJ9563182.1"/>
    </source>
</evidence>
<feature type="compositionally biased region" description="Low complexity" evidence="5">
    <location>
        <begin position="87"/>
        <end position="98"/>
    </location>
</feature>
<evidence type="ECO:0000256" key="3">
    <source>
        <dbReference type="ARBA" id="ARBA00022777"/>
    </source>
</evidence>
<evidence type="ECO:0000256" key="2">
    <source>
        <dbReference type="ARBA" id="ARBA00022741"/>
    </source>
</evidence>
<evidence type="ECO:0000256" key="5">
    <source>
        <dbReference type="SAM" id="MobiDB-lite"/>
    </source>
</evidence>
<feature type="compositionally biased region" description="Polar residues" evidence="5">
    <location>
        <begin position="99"/>
        <end position="109"/>
    </location>
</feature>
<feature type="region of interest" description="Disordered" evidence="5">
    <location>
        <begin position="73"/>
        <end position="109"/>
    </location>
</feature>
<evidence type="ECO:0000256" key="1">
    <source>
        <dbReference type="ARBA" id="ARBA00022679"/>
    </source>
</evidence>